<dbReference type="AlphaFoldDB" id="A0A0M6XXY1"/>
<dbReference type="RefSeq" id="WP_055654756.1">
    <property type="nucleotide sequence ID" value="NZ_CXST01000001.1"/>
</dbReference>
<feature type="signal peptide" evidence="1">
    <location>
        <begin position="1"/>
        <end position="27"/>
    </location>
</feature>
<keyword evidence="1" id="KW-0732">Signal</keyword>
<keyword evidence="3" id="KW-1185">Reference proteome</keyword>
<gene>
    <name evidence="2" type="ORF">LAL4801_01147</name>
</gene>
<organism evidence="2 3">
    <name type="scientific">Roseibium aggregatum</name>
    <dbReference type="NCBI Taxonomy" id="187304"/>
    <lineage>
        <taxon>Bacteria</taxon>
        <taxon>Pseudomonadati</taxon>
        <taxon>Pseudomonadota</taxon>
        <taxon>Alphaproteobacteria</taxon>
        <taxon>Hyphomicrobiales</taxon>
        <taxon>Stappiaceae</taxon>
        <taxon>Roseibium</taxon>
    </lineage>
</organism>
<reference evidence="3" key="1">
    <citation type="submission" date="2015-07" db="EMBL/GenBank/DDBJ databases">
        <authorList>
            <person name="Rodrigo-Torres Lidia"/>
            <person name="Arahal R.David."/>
        </authorList>
    </citation>
    <scope>NUCLEOTIDE SEQUENCE [LARGE SCALE GENOMIC DNA]</scope>
    <source>
        <strain evidence="3">CECT 4801</strain>
    </source>
</reference>
<protein>
    <submittedName>
        <fullName evidence="2">Uncharacterized protein</fullName>
    </submittedName>
</protein>
<dbReference type="STRING" id="187304.B0E33_24470"/>
<dbReference type="Proteomes" id="UP000048926">
    <property type="component" value="Unassembled WGS sequence"/>
</dbReference>
<evidence type="ECO:0000313" key="3">
    <source>
        <dbReference type="Proteomes" id="UP000048926"/>
    </source>
</evidence>
<dbReference type="EMBL" id="CXST01000001">
    <property type="protein sequence ID" value="CTQ42711.1"/>
    <property type="molecule type" value="Genomic_DNA"/>
</dbReference>
<evidence type="ECO:0000313" key="2">
    <source>
        <dbReference type="EMBL" id="CTQ42711.1"/>
    </source>
</evidence>
<feature type="chain" id="PRO_5005807318" evidence="1">
    <location>
        <begin position="28"/>
        <end position="89"/>
    </location>
</feature>
<sequence length="89" mass="9645">MRCYRNPLAGSLLAAGLMLAATTGALADCQADIDKVENAVTHSEREGIDITVAEKMRALLQEANKERHAGNESKCQELINQAKYIGDVE</sequence>
<dbReference type="OrthoDB" id="7679019at2"/>
<name>A0A0M6XXY1_9HYPH</name>
<proteinExistence type="predicted"/>
<accession>A0A0M6XXY1</accession>
<evidence type="ECO:0000256" key="1">
    <source>
        <dbReference type="SAM" id="SignalP"/>
    </source>
</evidence>